<evidence type="ECO:0000313" key="3">
    <source>
        <dbReference type="Proteomes" id="UP000324222"/>
    </source>
</evidence>
<dbReference type="AlphaFoldDB" id="A0A5B7HYX1"/>
<evidence type="ECO:0000313" key="2">
    <source>
        <dbReference type="EMBL" id="MPC75065.1"/>
    </source>
</evidence>
<comment type="caution">
    <text evidence="2">The sequence shown here is derived from an EMBL/GenBank/DDBJ whole genome shotgun (WGS) entry which is preliminary data.</text>
</comment>
<gene>
    <name evidence="2" type="ORF">E2C01_069449</name>
</gene>
<sequence length="22" mass="2470">MTSRVSPDLRRGWRPGGQVRSA</sequence>
<evidence type="ECO:0000256" key="1">
    <source>
        <dbReference type="SAM" id="MobiDB-lite"/>
    </source>
</evidence>
<organism evidence="2 3">
    <name type="scientific">Portunus trituberculatus</name>
    <name type="common">Swimming crab</name>
    <name type="synonym">Neptunus trituberculatus</name>
    <dbReference type="NCBI Taxonomy" id="210409"/>
    <lineage>
        <taxon>Eukaryota</taxon>
        <taxon>Metazoa</taxon>
        <taxon>Ecdysozoa</taxon>
        <taxon>Arthropoda</taxon>
        <taxon>Crustacea</taxon>
        <taxon>Multicrustacea</taxon>
        <taxon>Malacostraca</taxon>
        <taxon>Eumalacostraca</taxon>
        <taxon>Eucarida</taxon>
        <taxon>Decapoda</taxon>
        <taxon>Pleocyemata</taxon>
        <taxon>Brachyura</taxon>
        <taxon>Eubrachyura</taxon>
        <taxon>Portunoidea</taxon>
        <taxon>Portunidae</taxon>
        <taxon>Portuninae</taxon>
        <taxon>Portunus</taxon>
    </lineage>
</organism>
<keyword evidence="3" id="KW-1185">Reference proteome</keyword>
<protein>
    <submittedName>
        <fullName evidence="2">Uncharacterized protein</fullName>
    </submittedName>
</protein>
<dbReference type="EMBL" id="VSRR010040279">
    <property type="protein sequence ID" value="MPC75065.1"/>
    <property type="molecule type" value="Genomic_DNA"/>
</dbReference>
<reference evidence="2 3" key="1">
    <citation type="submission" date="2019-05" db="EMBL/GenBank/DDBJ databases">
        <title>Another draft genome of Portunus trituberculatus and its Hox gene families provides insights of decapod evolution.</title>
        <authorList>
            <person name="Jeong J.-H."/>
            <person name="Song I."/>
            <person name="Kim S."/>
            <person name="Choi T."/>
            <person name="Kim D."/>
            <person name="Ryu S."/>
            <person name="Kim W."/>
        </authorList>
    </citation>
    <scope>NUCLEOTIDE SEQUENCE [LARGE SCALE GENOMIC DNA]</scope>
    <source>
        <tissue evidence="2">Muscle</tissue>
    </source>
</reference>
<proteinExistence type="predicted"/>
<dbReference type="Proteomes" id="UP000324222">
    <property type="component" value="Unassembled WGS sequence"/>
</dbReference>
<feature type="region of interest" description="Disordered" evidence="1">
    <location>
        <begin position="1"/>
        <end position="22"/>
    </location>
</feature>
<accession>A0A5B7HYX1</accession>
<name>A0A5B7HYX1_PORTR</name>